<gene>
    <name evidence="5" type="primary">farR</name>
    <name evidence="5" type="ORF">GCM10011385_20450</name>
</gene>
<dbReference type="Gene3D" id="3.40.1410.10">
    <property type="entry name" value="Chorismate lyase-like"/>
    <property type="match status" value="2"/>
</dbReference>
<protein>
    <submittedName>
        <fullName evidence="5">XRE family transcriptional regulator</fullName>
    </submittedName>
</protein>
<dbReference type="PRINTS" id="PR00035">
    <property type="entry name" value="HTHGNTR"/>
</dbReference>
<dbReference type="SUPFAM" id="SSF46785">
    <property type="entry name" value="Winged helix' DNA-binding domain"/>
    <property type="match status" value="1"/>
</dbReference>
<dbReference type="PROSITE" id="PS50949">
    <property type="entry name" value="HTH_GNTR"/>
    <property type="match status" value="1"/>
</dbReference>
<dbReference type="InterPro" id="IPR036390">
    <property type="entry name" value="WH_DNA-bd_sf"/>
</dbReference>
<dbReference type="GO" id="GO:0003700">
    <property type="term" value="F:DNA-binding transcription factor activity"/>
    <property type="evidence" value="ECO:0007669"/>
    <property type="project" value="InterPro"/>
</dbReference>
<dbReference type="InterPro" id="IPR000524">
    <property type="entry name" value="Tscrpt_reg_HTH_GntR"/>
</dbReference>
<keyword evidence="2" id="KW-0238">DNA-binding</keyword>
<accession>A0A916RRR0</accession>
<dbReference type="SUPFAM" id="SSF64288">
    <property type="entry name" value="Chorismate lyase-like"/>
    <property type="match status" value="1"/>
</dbReference>
<dbReference type="Pfam" id="PF00392">
    <property type="entry name" value="GntR"/>
    <property type="match status" value="1"/>
</dbReference>
<sequence length="240" mass="27819">MAKKTRFSAYGSLHEQVRQDLLDRILAGEYRYGDRLPPEDELCQYYGVSRITVRRAVSELAAQFIVVRRRGVGTEVTFRSSNRRVFRLSGFFENNSLFQHDLHFEKTIEADENLAKIFDCPVGTPVVHRRVVTHLDKKRFTLAEIYSRGDSKNWSLGHRIERAEQEITAELADETVFECLGLAVGTPMLAARRTYYTAGNERVRYLYSRYHPENYRFLVDLQPGSGQPMFESNITPPDMR</sequence>
<evidence type="ECO:0000313" key="6">
    <source>
        <dbReference type="Proteomes" id="UP000636264"/>
    </source>
</evidence>
<dbReference type="InterPro" id="IPR011663">
    <property type="entry name" value="UTRA"/>
</dbReference>
<dbReference type="Pfam" id="PF07702">
    <property type="entry name" value="UTRA"/>
    <property type="match status" value="1"/>
</dbReference>
<dbReference type="InterPro" id="IPR028978">
    <property type="entry name" value="Chorismate_lyase_/UTRA_dom_sf"/>
</dbReference>
<comment type="caution">
    <text evidence="5">The sequence shown here is derived from an EMBL/GenBank/DDBJ whole genome shotgun (WGS) entry which is preliminary data.</text>
</comment>
<dbReference type="SMART" id="SM00866">
    <property type="entry name" value="UTRA"/>
    <property type="match status" value="1"/>
</dbReference>
<reference evidence="5" key="1">
    <citation type="journal article" date="2014" name="Int. J. Syst. Evol. Microbiol.">
        <title>Complete genome sequence of Corynebacterium casei LMG S-19264T (=DSM 44701T), isolated from a smear-ripened cheese.</title>
        <authorList>
            <consortium name="US DOE Joint Genome Institute (JGI-PGF)"/>
            <person name="Walter F."/>
            <person name="Albersmeier A."/>
            <person name="Kalinowski J."/>
            <person name="Ruckert C."/>
        </authorList>
    </citation>
    <scope>NUCLEOTIDE SEQUENCE</scope>
    <source>
        <strain evidence="5">CGMCC 1.15320</strain>
    </source>
</reference>
<dbReference type="Gene3D" id="1.10.10.10">
    <property type="entry name" value="Winged helix-like DNA-binding domain superfamily/Winged helix DNA-binding domain"/>
    <property type="match status" value="1"/>
</dbReference>
<name>A0A916RRR0_9HYPH</name>
<reference evidence="5" key="2">
    <citation type="submission" date="2020-09" db="EMBL/GenBank/DDBJ databases">
        <authorList>
            <person name="Sun Q."/>
            <person name="Zhou Y."/>
        </authorList>
    </citation>
    <scope>NUCLEOTIDE SEQUENCE</scope>
    <source>
        <strain evidence="5">CGMCC 1.15320</strain>
    </source>
</reference>
<evidence type="ECO:0000256" key="3">
    <source>
        <dbReference type="ARBA" id="ARBA00023163"/>
    </source>
</evidence>
<organism evidence="5 6">
    <name type="scientific">Nitratireductor aestuarii</name>
    <dbReference type="NCBI Taxonomy" id="1735103"/>
    <lineage>
        <taxon>Bacteria</taxon>
        <taxon>Pseudomonadati</taxon>
        <taxon>Pseudomonadota</taxon>
        <taxon>Alphaproteobacteria</taxon>
        <taxon>Hyphomicrobiales</taxon>
        <taxon>Phyllobacteriaceae</taxon>
        <taxon>Nitratireductor</taxon>
    </lineage>
</organism>
<dbReference type="InterPro" id="IPR036388">
    <property type="entry name" value="WH-like_DNA-bd_sf"/>
</dbReference>
<dbReference type="InterPro" id="IPR050679">
    <property type="entry name" value="Bact_HTH_transcr_reg"/>
</dbReference>
<proteinExistence type="predicted"/>
<dbReference type="CDD" id="cd07377">
    <property type="entry name" value="WHTH_GntR"/>
    <property type="match status" value="1"/>
</dbReference>
<evidence type="ECO:0000313" key="5">
    <source>
        <dbReference type="EMBL" id="GGA66465.1"/>
    </source>
</evidence>
<dbReference type="EMBL" id="BMIF01000005">
    <property type="protein sequence ID" value="GGA66465.1"/>
    <property type="molecule type" value="Genomic_DNA"/>
</dbReference>
<keyword evidence="6" id="KW-1185">Reference proteome</keyword>
<dbReference type="Proteomes" id="UP000636264">
    <property type="component" value="Unassembled WGS sequence"/>
</dbReference>
<evidence type="ECO:0000256" key="2">
    <source>
        <dbReference type="ARBA" id="ARBA00023125"/>
    </source>
</evidence>
<dbReference type="GO" id="GO:0003677">
    <property type="term" value="F:DNA binding"/>
    <property type="evidence" value="ECO:0007669"/>
    <property type="project" value="UniProtKB-KW"/>
</dbReference>
<dbReference type="RefSeq" id="WP_188720954.1">
    <property type="nucleotide sequence ID" value="NZ_BMIF01000005.1"/>
</dbReference>
<keyword evidence="3" id="KW-0804">Transcription</keyword>
<dbReference type="SMART" id="SM00345">
    <property type="entry name" value="HTH_GNTR"/>
    <property type="match status" value="1"/>
</dbReference>
<evidence type="ECO:0000259" key="4">
    <source>
        <dbReference type="PROSITE" id="PS50949"/>
    </source>
</evidence>
<dbReference type="AlphaFoldDB" id="A0A916RRR0"/>
<keyword evidence="1" id="KW-0805">Transcription regulation</keyword>
<evidence type="ECO:0000256" key="1">
    <source>
        <dbReference type="ARBA" id="ARBA00023015"/>
    </source>
</evidence>
<dbReference type="PANTHER" id="PTHR44846">
    <property type="entry name" value="MANNOSYL-D-GLYCERATE TRANSPORT/METABOLISM SYSTEM REPRESSOR MNGR-RELATED"/>
    <property type="match status" value="1"/>
</dbReference>
<feature type="domain" description="HTH gntR-type" evidence="4">
    <location>
        <begin position="11"/>
        <end position="79"/>
    </location>
</feature>